<reference evidence="2" key="1">
    <citation type="journal article" date="2015" name="PLoS Genet.">
        <title>Genome Sequence and Transcriptome Analyses of Chrysochromulina tobin: Metabolic Tools for Enhanced Algal Fitness in the Prominent Order Prymnesiales (Haptophyceae).</title>
        <authorList>
            <person name="Hovde B.T."/>
            <person name="Deodato C.R."/>
            <person name="Hunsperger H.M."/>
            <person name="Ryken S.A."/>
            <person name="Yost W."/>
            <person name="Jha R.K."/>
            <person name="Patterson J."/>
            <person name="Monnat R.J. Jr."/>
            <person name="Barlow S.B."/>
            <person name="Starkenburg S.R."/>
            <person name="Cattolico R.A."/>
        </authorList>
    </citation>
    <scope>NUCLEOTIDE SEQUENCE</scope>
    <source>
        <strain evidence="2">CCMP291</strain>
    </source>
</reference>
<evidence type="ECO:0000313" key="2">
    <source>
        <dbReference type="Proteomes" id="UP000037460"/>
    </source>
</evidence>
<proteinExistence type="predicted"/>
<accession>A0A0M0JZW1</accession>
<organism evidence="1 2">
    <name type="scientific">Chrysochromulina tobinii</name>
    <dbReference type="NCBI Taxonomy" id="1460289"/>
    <lineage>
        <taxon>Eukaryota</taxon>
        <taxon>Haptista</taxon>
        <taxon>Haptophyta</taxon>
        <taxon>Prymnesiophyceae</taxon>
        <taxon>Prymnesiales</taxon>
        <taxon>Chrysochromulinaceae</taxon>
        <taxon>Chrysochromulina</taxon>
    </lineage>
</organism>
<evidence type="ECO:0000313" key="1">
    <source>
        <dbReference type="EMBL" id="KOO31872.1"/>
    </source>
</evidence>
<gene>
    <name evidence="1" type="ORF">Ctob_016255</name>
</gene>
<comment type="caution">
    <text evidence="1">The sequence shown here is derived from an EMBL/GenBank/DDBJ whole genome shotgun (WGS) entry which is preliminary data.</text>
</comment>
<dbReference type="EMBL" id="JWZX01001912">
    <property type="protein sequence ID" value="KOO31872.1"/>
    <property type="molecule type" value="Genomic_DNA"/>
</dbReference>
<dbReference type="Proteomes" id="UP000037460">
    <property type="component" value="Unassembled WGS sequence"/>
</dbReference>
<protein>
    <submittedName>
        <fullName evidence="1">Uncharacterized protein</fullName>
    </submittedName>
</protein>
<sequence length="73" mass="8355">MPSWAVAAELRAQHWRLGRHLFGKLDPSKPLPTSAATSLAMNIFMCRRLLLGLYQVKIETNAEADRKEHERQP</sequence>
<name>A0A0M0JZW1_9EUKA</name>
<dbReference type="AlphaFoldDB" id="A0A0M0JZW1"/>
<keyword evidence="2" id="KW-1185">Reference proteome</keyword>